<name>A0A510XUA8_9GAMM</name>
<keyword evidence="5" id="KW-1185">Reference proteome</keyword>
<protein>
    <submittedName>
        <fullName evidence="4">Uncharacterized protein</fullName>
    </submittedName>
</protein>
<dbReference type="Gene3D" id="2.40.170.20">
    <property type="entry name" value="TonB-dependent receptor, beta-barrel domain"/>
    <property type="match status" value="1"/>
</dbReference>
<evidence type="ECO:0000256" key="3">
    <source>
        <dbReference type="ARBA" id="ARBA00023237"/>
    </source>
</evidence>
<dbReference type="EMBL" id="BJUM01000012">
    <property type="protein sequence ID" value="GEK54616.1"/>
    <property type="molecule type" value="Genomic_DNA"/>
</dbReference>
<dbReference type="Proteomes" id="UP000321419">
    <property type="component" value="Unassembled WGS sequence"/>
</dbReference>
<gene>
    <name evidence="4" type="ORF">PES01_14610</name>
</gene>
<evidence type="ECO:0000313" key="4">
    <source>
        <dbReference type="EMBL" id="GEK54616.1"/>
    </source>
</evidence>
<reference evidence="4 5" key="1">
    <citation type="submission" date="2019-07" db="EMBL/GenBank/DDBJ databases">
        <title>Whole genome shotgun sequence of Pseudoalteromonas espejiana NBRC 102222.</title>
        <authorList>
            <person name="Hosoyama A."/>
            <person name="Uohara A."/>
            <person name="Ohji S."/>
            <person name="Ichikawa N."/>
        </authorList>
    </citation>
    <scope>NUCLEOTIDE SEQUENCE [LARGE SCALE GENOMIC DNA]</scope>
    <source>
        <strain evidence="4 5">NBRC 102222</strain>
    </source>
</reference>
<organism evidence="4 5">
    <name type="scientific">Pseudoalteromonas espejiana</name>
    <dbReference type="NCBI Taxonomy" id="28107"/>
    <lineage>
        <taxon>Bacteria</taxon>
        <taxon>Pseudomonadati</taxon>
        <taxon>Pseudomonadota</taxon>
        <taxon>Gammaproteobacteria</taxon>
        <taxon>Alteromonadales</taxon>
        <taxon>Pseudoalteromonadaceae</taxon>
        <taxon>Pseudoalteromonas</taxon>
    </lineage>
</organism>
<sequence length="100" mass="11233">MRVTPSYDFELQGMYATLYGTLSAVDDRFGNNENTVTLDGYEKVDLGLILEPMEGIKLQVAIDNLTDEQGITEGDPRNADAPNGRYIMPRTTRFSVSYEF</sequence>
<evidence type="ECO:0000313" key="5">
    <source>
        <dbReference type="Proteomes" id="UP000321419"/>
    </source>
</evidence>
<evidence type="ECO:0000256" key="1">
    <source>
        <dbReference type="ARBA" id="ARBA00004442"/>
    </source>
</evidence>
<keyword evidence="3" id="KW-0998">Cell outer membrane</keyword>
<accession>A0A510XUA8</accession>
<dbReference type="SUPFAM" id="SSF56935">
    <property type="entry name" value="Porins"/>
    <property type="match status" value="1"/>
</dbReference>
<keyword evidence="2" id="KW-0472">Membrane</keyword>
<proteinExistence type="predicted"/>
<dbReference type="AlphaFoldDB" id="A0A510XUA8"/>
<dbReference type="GO" id="GO:0009279">
    <property type="term" value="C:cell outer membrane"/>
    <property type="evidence" value="ECO:0007669"/>
    <property type="project" value="UniProtKB-SubCell"/>
</dbReference>
<dbReference type="InterPro" id="IPR036942">
    <property type="entry name" value="Beta-barrel_TonB_sf"/>
</dbReference>
<comment type="subcellular location">
    <subcellularLocation>
        <location evidence="1">Cell outer membrane</location>
    </subcellularLocation>
</comment>
<comment type="caution">
    <text evidence="4">The sequence shown here is derived from an EMBL/GenBank/DDBJ whole genome shotgun (WGS) entry which is preliminary data.</text>
</comment>
<evidence type="ECO:0000256" key="2">
    <source>
        <dbReference type="ARBA" id="ARBA00023136"/>
    </source>
</evidence>